<reference evidence="2" key="1">
    <citation type="journal article" date="2020" name="New Phytol.">
        <title>Comparative genomics reveals dynamic genome evolution in host specialist ectomycorrhizal fungi.</title>
        <authorList>
            <person name="Lofgren L.A."/>
            <person name="Nguyen N.H."/>
            <person name="Vilgalys R."/>
            <person name="Ruytinx J."/>
            <person name="Liao H.L."/>
            <person name="Branco S."/>
            <person name="Kuo A."/>
            <person name="LaButti K."/>
            <person name="Lipzen A."/>
            <person name="Andreopoulos W."/>
            <person name="Pangilinan J."/>
            <person name="Riley R."/>
            <person name="Hundley H."/>
            <person name="Na H."/>
            <person name="Barry K."/>
            <person name="Grigoriev I.V."/>
            <person name="Stajich J.E."/>
            <person name="Kennedy P.G."/>
        </authorList>
    </citation>
    <scope>NUCLEOTIDE SEQUENCE</scope>
    <source>
        <strain evidence="2">FC203</strain>
    </source>
</reference>
<evidence type="ECO:0000313" key="2">
    <source>
        <dbReference type="EMBL" id="KAG1906229.1"/>
    </source>
</evidence>
<dbReference type="RefSeq" id="XP_041231804.1">
    <property type="nucleotide sequence ID" value="XM_041372245.1"/>
</dbReference>
<dbReference type="Proteomes" id="UP001195769">
    <property type="component" value="Unassembled WGS sequence"/>
</dbReference>
<protein>
    <submittedName>
        <fullName evidence="2">Uncharacterized protein</fullName>
    </submittedName>
</protein>
<evidence type="ECO:0000256" key="1">
    <source>
        <dbReference type="SAM" id="Phobius"/>
    </source>
</evidence>
<feature type="transmembrane region" description="Helical" evidence="1">
    <location>
        <begin position="12"/>
        <end position="36"/>
    </location>
</feature>
<dbReference type="AlphaFoldDB" id="A0AAD4EJP0"/>
<keyword evidence="1" id="KW-1133">Transmembrane helix</keyword>
<keyword evidence="1" id="KW-0812">Transmembrane</keyword>
<keyword evidence="3" id="KW-1185">Reference proteome</keyword>
<sequence length="167" mass="17862">MALPPYEAVKSLTGHCMVRIVCCGPSPTVLAGLLLFNCHACGEASQAFFVVLCVITSLVVAVPLVILTPTISIGAGGWVAYGILSILCLVYLMLFLILVIKVIKTVVRILGRVGFDHSRWPVESGLISVLSLLGCCGPQGGCHQYCNPSMFCSLTERTVMMMQKVVT</sequence>
<feature type="transmembrane region" description="Helical" evidence="1">
    <location>
        <begin position="48"/>
        <end position="66"/>
    </location>
</feature>
<name>A0AAD4EJP0_9AGAM</name>
<gene>
    <name evidence="2" type="ORF">F5891DRAFT_556469</name>
</gene>
<feature type="transmembrane region" description="Helical" evidence="1">
    <location>
        <begin position="78"/>
        <end position="100"/>
    </location>
</feature>
<organism evidence="2 3">
    <name type="scientific">Suillus fuscotomentosus</name>
    <dbReference type="NCBI Taxonomy" id="1912939"/>
    <lineage>
        <taxon>Eukaryota</taxon>
        <taxon>Fungi</taxon>
        <taxon>Dikarya</taxon>
        <taxon>Basidiomycota</taxon>
        <taxon>Agaricomycotina</taxon>
        <taxon>Agaricomycetes</taxon>
        <taxon>Agaricomycetidae</taxon>
        <taxon>Boletales</taxon>
        <taxon>Suillineae</taxon>
        <taxon>Suillaceae</taxon>
        <taxon>Suillus</taxon>
    </lineage>
</organism>
<keyword evidence="1" id="KW-0472">Membrane</keyword>
<dbReference type="EMBL" id="JABBWK010000005">
    <property type="protein sequence ID" value="KAG1906229.1"/>
    <property type="molecule type" value="Genomic_DNA"/>
</dbReference>
<proteinExistence type="predicted"/>
<dbReference type="GeneID" id="64666543"/>
<accession>A0AAD4EJP0</accession>
<evidence type="ECO:0000313" key="3">
    <source>
        <dbReference type="Proteomes" id="UP001195769"/>
    </source>
</evidence>
<comment type="caution">
    <text evidence="2">The sequence shown here is derived from an EMBL/GenBank/DDBJ whole genome shotgun (WGS) entry which is preliminary data.</text>
</comment>